<evidence type="ECO:0000313" key="3">
    <source>
        <dbReference type="Proteomes" id="UP001149140"/>
    </source>
</evidence>
<name>A0A9X3S711_9ACTN</name>
<dbReference type="RefSeq" id="WP_270042320.1">
    <property type="nucleotide sequence ID" value="NZ_JAPDOD010000022.1"/>
</dbReference>
<feature type="signal peptide" evidence="1">
    <location>
        <begin position="1"/>
        <end position="23"/>
    </location>
</feature>
<evidence type="ECO:0000313" key="2">
    <source>
        <dbReference type="EMBL" id="MDA0163078.1"/>
    </source>
</evidence>
<gene>
    <name evidence="2" type="ORF">OM076_22585</name>
</gene>
<dbReference type="Proteomes" id="UP001149140">
    <property type="component" value="Unassembled WGS sequence"/>
</dbReference>
<dbReference type="AlphaFoldDB" id="A0A9X3S711"/>
<organism evidence="2 3">
    <name type="scientific">Solirubrobacter ginsenosidimutans</name>
    <dbReference type="NCBI Taxonomy" id="490573"/>
    <lineage>
        <taxon>Bacteria</taxon>
        <taxon>Bacillati</taxon>
        <taxon>Actinomycetota</taxon>
        <taxon>Thermoleophilia</taxon>
        <taxon>Solirubrobacterales</taxon>
        <taxon>Solirubrobacteraceae</taxon>
        <taxon>Solirubrobacter</taxon>
    </lineage>
</organism>
<reference evidence="2" key="1">
    <citation type="submission" date="2022-10" db="EMBL/GenBank/DDBJ databases">
        <title>The WGS of Solirubrobacter ginsenosidimutans DSM 21036.</title>
        <authorList>
            <person name="Jiang Z."/>
        </authorList>
    </citation>
    <scope>NUCLEOTIDE SEQUENCE</scope>
    <source>
        <strain evidence="2">DSM 21036</strain>
    </source>
</reference>
<keyword evidence="3" id="KW-1185">Reference proteome</keyword>
<sequence>MKLRTILAATVIGALAAPGAAMAQTPPVSGGTDIGGSVPSFLELILTQPAKGFAAFSKTKSYEMSFDAQITATDPGTLLSLADGDATSGSKLGHLSVGSKRLPEPLEAAVGKSAFQPLDGSVDPLLTKLSDAATRSKTTVKLRQKVKGKATGNYHKLVLVTLSTETP</sequence>
<keyword evidence="1" id="KW-0732">Signal</keyword>
<feature type="chain" id="PRO_5040841818" description="CHRD domain-containing protein" evidence="1">
    <location>
        <begin position="24"/>
        <end position="167"/>
    </location>
</feature>
<accession>A0A9X3S711</accession>
<evidence type="ECO:0000256" key="1">
    <source>
        <dbReference type="SAM" id="SignalP"/>
    </source>
</evidence>
<comment type="caution">
    <text evidence="2">The sequence shown here is derived from an EMBL/GenBank/DDBJ whole genome shotgun (WGS) entry which is preliminary data.</text>
</comment>
<protein>
    <recommendedName>
        <fullName evidence="4">CHRD domain-containing protein</fullName>
    </recommendedName>
</protein>
<proteinExistence type="predicted"/>
<evidence type="ECO:0008006" key="4">
    <source>
        <dbReference type="Google" id="ProtNLM"/>
    </source>
</evidence>
<dbReference type="EMBL" id="JAPDOD010000022">
    <property type="protein sequence ID" value="MDA0163078.1"/>
    <property type="molecule type" value="Genomic_DNA"/>
</dbReference>